<sequence length="613" mass="67155">MNTLLAKERAADPIIGNIARGQNFLNGLLANQRIRGAVVAAPLLVLLVGFLLIPLSNIVWGSVEGTKLNFAHYARIFSDEVNFNIMLHTLKIGLIVTVLSLGAAYPVAYLLTKMGSRAFSIVSVFILVPLFTAFLIRTYAWMIILGREGPINNALICLGLVSEPLPLLNTTFAVIVGMVHVFIPMAIFTMYSSMARINHDFARAAQILGAKPVQAFVRVYLPMSLPGVFSAGILIFIVAIGFYITPALLGGPRDAMISQQIVTQMTTLLNFELSYASSVVLLLVTIATLFLASLFIPLEMIWSSATIEPSSRKISARSRLLSGAKQAFHPFLIIFEAFAHLVTRRVLTRQSRWLWTYTTVILAFLTAPLIVVVLLSFSSSPFVVFPPPGFSLQWWERLAAATDWHTSFLFSIQLGLVAALFATLIGTMGAFWLVRTTLPIKRPLFLFSLSPLMVPVVIIATSLYIFEARIGLLGSFAGLVIGHVLLSVPYVIVVMAAALRGFDQSLESAAAVHGARPLQVLRLVTLPILKPALWTGGLLAFLTSFDELLISIFLLGRQTSPLPVKFWGDIRFQLNPLLSTASTLIVALVTVSILTAQWIRLRHEKRTAISASK</sequence>
<evidence type="ECO:0000256" key="5">
    <source>
        <dbReference type="ARBA" id="ARBA00022692"/>
    </source>
</evidence>
<evidence type="ECO:0000256" key="3">
    <source>
        <dbReference type="ARBA" id="ARBA00022448"/>
    </source>
</evidence>
<dbReference type="Pfam" id="PF00528">
    <property type="entry name" value="BPD_transp_1"/>
    <property type="match status" value="2"/>
</dbReference>
<evidence type="ECO:0000256" key="4">
    <source>
        <dbReference type="ARBA" id="ARBA00022475"/>
    </source>
</evidence>
<evidence type="ECO:0000256" key="2">
    <source>
        <dbReference type="ARBA" id="ARBA00007069"/>
    </source>
</evidence>
<feature type="transmembrane region" description="Helical" evidence="8">
    <location>
        <begin position="165"/>
        <end position="189"/>
    </location>
</feature>
<comment type="caution">
    <text evidence="10">The sequence shown here is derived from an EMBL/GenBank/DDBJ whole genome shotgun (WGS) entry which is preliminary data.</text>
</comment>
<feature type="transmembrane region" description="Helical" evidence="8">
    <location>
        <begin position="92"/>
        <end position="111"/>
    </location>
</feature>
<dbReference type="Gene3D" id="1.10.3720.10">
    <property type="entry name" value="MetI-like"/>
    <property type="match status" value="2"/>
</dbReference>
<dbReference type="InterPro" id="IPR035906">
    <property type="entry name" value="MetI-like_sf"/>
</dbReference>
<feature type="transmembrane region" description="Helical" evidence="8">
    <location>
        <begin position="576"/>
        <end position="596"/>
    </location>
</feature>
<organism evidence="10 11">
    <name type="scientific">Rhizobium fredii</name>
    <name type="common">Sinorhizobium fredii</name>
    <dbReference type="NCBI Taxonomy" id="380"/>
    <lineage>
        <taxon>Bacteria</taxon>
        <taxon>Pseudomonadati</taxon>
        <taxon>Pseudomonadota</taxon>
        <taxon>Alphaproteobacteria</taxon>
        <taxon>Hyphomicrobiales</taxon>
        <taxon>Rhizobiaceae</taxon>
        <taxon>Sinorhizobium/Ensifer group</taxon>
        <taxon>Sinorhizobium</taxon>
    </lineage>
</organism>
<accession>A0A2A6LNC9</accession>
<feature type="transmembrane region" description="Helical" evidence="8">
    <location>
        <begin position="37"/>
        <end position="60"/>
    </location>
</feature>
<dbReference type="PANTHER" id="PTHR42929:SF5">
    <property type="entry name" value="ABC TRANSPORTER PERMEASE PROTEIN"/>
    <property type="match status" value="1"/>
</dbReference>
<keyword evidence="5 8" id="KW-0812">Transmembrane</keyword>
<evidence type="ECO:0000256" key="7">
    <source>
        <dbReference type="ARBA" id="ARBA00023136"/>
    </source>
</evidence>
<keyword evidence="3 8" id="KW-0813">Transport</keyword>
<dbReference type="PROSITE" id="PS50928">
    <property type="entry name" value="ABC_TM1"/>
    <property type="match status" value="2"/>
</dbReference>
<feature type="transmembrane region" description="Helical" evidence="8">
    <location>
        <begin position="444"/>
        <end position="466"/>
    </location>
</feature>
<dbReference type="PANTHER" id="PTHR42929">
    <property type="entry name" value="INNER MEMBRANE ABC TRANSPORTER PERMEASE PROTEIN YDCU-RELATED-RELATED"/>
    <property type="match status" value="1"/>
</dbReference>
<reference evidence="10 11" key="1">
    <citation type="submission" date="2017-09" db="EMBL/GenBank/DDBJ databases">
        <title>Comparative genomics of rhizobia isolated from Phaseolus vulgaris in China.</title>
        <authorList>
            <person name="Tong W."/>
        </authorList>
    </citation>
    <scope>NUCLEOTIDE SEQUENCE [LARGE SCALE GENOMIC DNA]</scope>
    <source>
        <strain evidence="10 11">PCH1</strain>
    </source>
</reference>
<keyword evidence="6 8" id="KW-1133">Transmembrane helix</keyword>
<dbReference type="SUPFAM" id="SSF161098">
    <property type="entry name" value="MetI-like"/>
    <property type="match status" value="2"/>
</dbReference>
<gene>
    <name evidence="10" type="ORF">CO661_32990</name>
</gene>
<feature type="transmembrane region" description="Helical" evidence="8">
    <location>
        <begin position="472"/>
        <end position="499"/>
    </location>
</feature>
<protein>
    <submittedName>
        <fullName evidence="10">ABC transporter permease</fullName>
    </submittedName>
</protein>
<feature type="transmembrane region" description="Helical" evidence="8">
    <location>
        <begin position="532"/>
        <end position="556"/>
    </location>
</feature>
<evidence type="ECO:0000313" key="11">
    <source>
        <dbReference type="Proteomes" id="UP000220353"/>
    </source>
</evidence>
<feature type="transmembrane region" description="Helical" evidence="8">
    <location>
        <begin position="227"/>
        <end position="252"/>
    </location>
</feature>
<feature type="transmembrane region" description="Helical" evidence="8">
    <location>
        <begin position="408"/>
        <end position="432"/>
    </location>
</feature>
<comment type="subcellular location">
    <subcellularLocation>
        <location evidence="1 8">Cell membrane</location>
        <topology evidence="1 8">Multi-pass membrane protein</topology>
    </subcellularLocation>
</comment>
<dbReference type="CDD" id="cd06261">
    <property type="entry name" value="TM_PBP2"/>
    <property type="match status" value="2"/>
</dbReference>
<evidence type="ECO:0000256" key="8">
    <source>
        <dbReference type="RuleBase" id="RU363032"/>
    </source>
</evidence>
<evidence type="ECO:0000256" key="6">
    <source>
        <dbReference type="ARBA" id="ARBA00022989"/>
    </source>
</evidence>
<name>A0A2A6LNC9_RHIFR</name>
<feature type="transmembrane region" description="Helical" evidence="8">
    <location>
        <begin position="118"/>
        <end position="145"/>
    </location>
</feature>
<evidence type="ECO:0000259" key="9">
    <source>
        <dbReference type="PROSITE" id="PS50928"/>
    </source>
</evidence>
<dbReference type="RefSeq" id="WP_097588136.1">
    <property type="nucleotide sequence ID" value="NZ_NWTC01000061.1"/>
</dbReference>
<comment type="similarity">
    <text evidence="2">Belongs to the binding-protein-dependent transport system permease family. CysTW subfamily.</text>
</comment>
<feature type="transmembrane region" description="Helical" evidence="8">
    <location>
        <begin position="354"/>
        <end position="377"/>
    </location>
</feature>
<keyword evidence="4" id="KW-1003">Cell membrane</keyword>
<evidence type="ECO:0000313" key="10">
    <source>
        <dbReference type="EMBL" id="PDT43807.1"/>
    </source>
</evidence>
<dbReference type="GO" id="GO:0005886">
    <property type="term" value="C:plasma membrane"/>
    <property type="evidence" value="ECO:0007669"/>
    <property type="project" value="UniProtKB-SubCell"/>
</dbReference>
<feature type="domain" description="ABC transmembrane type-1" evidence="9">
    <location>
        <begin position="408"/>
        <end position="595"/>
    </location>
</feature>
<feature type="transmembrane region" description="Helical" evidence="8">
    <location>
        <begin position="273"/>
        <end position="296"/>
    </location>
</feature>
<dbReference type="InterPro" id="IPR000515">
    <property type="entry name" value="MetI-like"/>
</dbReference>
<keyword evidence="7 8" id="KW-0472">Membrane</keyword>
<dbReference type="Proteomes" id="UP000220353">
    <property type="component" value="Unassembled WGS sequence"/>
</dbReference>
<proteinExistence type="inferred from homology"/>
<dbReference type="AlphaFoldDB" id="A0A2A6LNC9"/>
<dbReference type="GO" id="GO:0055085">
    <property type="term" value="P:transmembrane transport"/>
    <property type="evidence" value="ECO:0007669"/>
    <property type="project" value="InterPro"/>
</dbReference>
<evidence type="ECO:0000256" key="1">
    <source>
        <dbReference type="ARBA" id="ARBA00004651"/>
    </source>
</evidence>
<dbReference type="EMBL" id="NWTC01000061">
    <property type="protein sequence ID" value="PDT43807.1"/>
    <property type="molecule type" value="Genomic_DNA"/>
</dbReference>
<feature type="domain" description="ABC transmembrane type-1" evidence="9">
    <location>
        <begin position="86"/>
        <end position="292"/>
    </location>
</feature>